<organism evidence="1 2">
    <name type="scientific">Mauremys mutica</name>
    <name type="common">yellowpond turtle</name>
    <dbReference type="NCBI Taxonomy" id="74926"/>
    <lineage>
        <taxon>Eukaryota</taxon>
        <taxon>Metazoa</taxon>
        <taxon>Chordata</taxon>
        <taxon>Craniata</taxon>
        <taxon>Vertebrata</taxon>
        <taxon>Euteleostomi</taxon>
        <taxon>Archelosauria</taxon>
        <taxon>Testudinata</taxon>
        <taxon>Testudines</taxon>
        <taxon>Cryptodira</taxon>
        <taxon>Durocryptodira</taxon>
        <taxon>Testudinoidea</taxon>
        <taxon>Geoemydidae</taxon>
        <taxon>Geoemydinae</taxon>
        <taxon>Mauremys</taxon>
    </lineage>
</organism>
<sequence length="126" mass="13023">MGGSWHRVTHGWLSRGTQGQAQLWGALCGGMRDRPAPDTGCFSARCQPCGERSERHRASPSLLWCPPQHSPSTCSCGRGCCAGDPAPTPGQMPQCAAGARYAKYAVSCPKGPGAAILGGGLGADRL</sequence>
<dbReference type="AlphaFoldDB" id="A0A9D4ATX0"/>
<comment type="caution">
    <text evidence="1">The sequence shown here is derived from an EMBL/GenBank/DDBJ whole genome shotgun (WGS) entry which is preliminary data.</text>
</comment>
<protein>
    <submittedName>
        <fullName evidence="1">Uncharacterized protein</fullName>
    </submittedName>
</protein>
<evidence type="ECO:0000313" key="2">
    <source>
        <dbReference type="Proteomes" id="UP000827986"/>
    </source>
</evidence>
<accession>A0A9D4ATX0</accession>
<proteinExistence type="predicted"/>
<dbReference type="Proteomes" id="UP000827986">
    <property type="component" value="Unassembled WGS sequence"/>
</dbReference>
<name>A0A9D4ATX0_9SAUR</name>
<keyword evidence="2" id="KW-1185">Reference proteome</keyword>
<dbReference type="EMBL" id="JAHDVG010000475">
    <property type="protein sequence ID" value="KAH1176142.1"/>
    <property type="molecule type" value="Genomic_DNA"/>
</dbReference>
<gene>
    <name evidence="1" type="ORF">KIL84_020876</name>
</gene>
<reference evidence="1" key="1">
    <citation type="submission" date="2021-09" db="EMBL/GenBank/DDBJ databases">
        <title>The genome of Mauremys mutica provides insights into the evolution of semi-aquatic lifestyle.</title>
        <authorList>
            <person name="Gong S."/>
            <person name="Gao Y."/>
        </authorList>
    </citation>
    <scope>NUCLEOTIDE SEQUENCE</scope>
    <source>
        <strain evidence="1">MM-2020</strain>
        <tissue evidence="1">Muscle</tissue>
    </source>
</reference>
<evidence type="ECO:0000313" key="1">
    <source>
        <dbReference type="EMBL" id="KAH1176142.1"/>
    </source>
</evidence>